<keyword evidence="2" id="KW-1185">Reference proteome</keyword>
<comment type="caution">
    <text evidence="1">The sequence shown here is derived from an EMBL/GenBank/DDBJ whole genome shotgun (WGS) entry which is preliminary data.</text>
</comment>
<accession>A0ACB9TXX6</accession>
<organism evidence="1 2">
    <name type="scientific">Holotrichia oblita</name>
    <name type="common">Chafer beetle</name>
    <dbReference type="NCBI Taxonomy" id="644536"/>
    <lineage>
        <taxon>Eukaryota</taxon>
        <taxon>Metazoa</taxon>
        <taxon>Ecdysozoa</taxon>
        <taxon>Arthropoda</taxon>
        <taxon>Hexapoda</taxon>
        <taxon>Insecta</taxon>
        <taxon>Pterygota</taxon>
        <taxon>Neoptera</taxon>
        <taxon>Endopterygota</taxon>
        <taxon>Coleoptera</taxon>
        <taxon>Polyphaga</taxon>
        <taxon>Scarabaeiformia</taxon>
        <taxon>Scarabaeidae</taxon>
        <taxon>Melolonthinae</taxon>
        <taxon>Holotrichia</taxon>
    </lineage>
</organism>
<evidence type="ECO:0000313" key="1">
    <source>
        <dbReference type="EMBL" id="KAI4471583.1"/>
    </source>
</evidence>
<dbReference type="Proteomes" id="UP001056778">
    <property type="component" value="Chromosome 1"/>
</dbReference>
<protein>
    <submittedName>
        <fullName evidence="1">U3 small nucleolar rna-associated protein 4</fullName>
    </submittedName>
</protein>
<dbReference type="EMBL" id="CM043015">
    <property type="protein sequence ID" value="KAI4471583.1"/>
    <property type="molecule type" value="Genomic_DNA"/>
</dbReference>
<name>A0ACB9TXX6_HOLOL</name>
<reference evidence="1" key="1">
    <citation type="submission" date="2022-04" db="EMBL/GenBank/DDBJ databases">
        <title>Chromosome-scale genome assembly of Holotrichia oblita Faldermann.</title>
        <authorList>
            <person name="Rongchong L."/>
        </authorList>
    </citation>
    <scope>NUCLEOTIDE SEQUENCE</scope>
    <source>
        <strain evidence="1">81SQS9</strain>
    </source>
</reference>
<evidence type="ECO:0000313" key="2">
    <source>
        <dbReference type="Proteomes" id="UP001056778"/>
    </source>
</evidence>
<gene>
    <name evidence="1" type="ORF">MML48_1g19786</name>
</gene>
<sequence length="679" mass="77962">MVKIHNVKFYKPDPRVIYSISFQKTQRKLAVLRSDSCIEIWNLKDVPYIEKIIPSVNNYNVQQLVWSKDRLFSCTLQGFLHEYNLLTLQIKDSQTLVGDAAYCLDVNKTDDRIVVGTENGFLNTFDLTYSDEVKFIRFLDKQDGKILCVKYDYTGKYIVSSGMDAVRIWDANSGNALHKMTTGRTEIHKPTIVWCLDVMKDFTIITGDSRGKLTFWDGKIGSQIESYQSHKADILCLALSEDEETVFCGGVDPILVSYVKIKIKEQNEKWVKSIQRKVHDHDVRDIILVNNKLYSGGVDGYLACSYHPPKTIIKYPSFVQNHNITIAKLGRVILLQYPKYLEVWNLGITTPDPNENGSYQLTNNAKKLLRLERSVKNDSQENYSEMIICSSISSDGKYIAFSCISGCILYEFEFDNLEKPKIKRIKHLPAECGAAIKLIFTPLNKELIVILLSGDIIILDLDKVVVRQKIEASTFFRDTVFHSTISIDGRYLVVADTHSNIIIWARNAANTWKFYHKLPQYKFAPTAMEIQPTTNNIWIAYSDHKIVEYSIQEKRFTIFSRTLDSKIVENYVNKRFPIRNITFDVKNKDIVLIHDDTNIVVVKKNVKSIESSSKMAKKAKKNEANSDNCKSYFNTFKKYQHLVHLETLSEDEIVAVEVTPSLLMEKLPPCLKQNTFGTK</sequence>
<proteinExistence type="predicted"/>